<evidence type="ECO:0000313" key="3">
    <source>
        <dbReference type="Proteomes" id="UP000295122"/>
    </source>
</evidence>
<dbReference type="EMBL" id="SNZR01000015">
    <property type="protein sequence ID" value="TDR88229.1"/>
    <property type="molecule type" value="Genomic_DNA"/>
</dbReference>
<dbReference type="PROSITE" id="PS50234">
    <property type="entry name" value="VWFA"/>
    <property type="match status" value="1"/>
</dbReference>
<dbReference type="Proteomes" id="UP000295122">
    <property type="component" value="Unassembled WGS sequence"/>
</dbReference>
<gene>
    <name evidence="2" type="ORF">EV668_4101</name>
</gene>
<dbReference type="Gene3D" id="3.40.50.410">
    <property type="entry name" value="von Willebrand factor, type A domain"/>
    <property type="match status" value="1"/>
</dbReference>
<dbReference type="OrthoDB" id="7522752at2"/>
<evidence type="ECO:0000313" key="2">
    <source>
        <dbReference type="EMBL" id="TDR88229.1"/>
    </source>
</evidence>
<accession>A0A4V3DXC9</accession>
<organism evidence="2 3">
    <name type="scientific">Enterovirga rhinocerotis</name>
    <dbReference type="NCBI Taxonomy" id="1339210"/>
    <lineage>
        <taxon>Bacteria</taxon>
        <taxon>Pseudomonadati</taxon>
        <taxon>Pseudomonadota</taxon>
        <taxon>Alphaproteobacteria</taxon>
        <taxon>Hyphomicrobiales</taxon>
        <taxon>Methylobacteriaceae</taxon>
        <taxon>Enterovirga</taxon>
    </lineage>
</organism>
<dbReference type="InterPro" id="IPR036465">
    <property type="entry name" value="vWFA_dom_sf"/>
</dbReference>
<dbReference type="SUPFAM" id="SSF53300">
    <property type="entry name" value="vWA-like"/>
    <property type="match status" value="1"/>
</dbReference>
<dbReference type="InterPro" id="IPR028087">
    <property type="entry name" value="Tad_N"/>
</dbReference>
<evidence type="ECO:0000259" key="1">
    <source>
        <dbReference type="PROSITE" id="PS50234"/>
    </source>
</evidence>
<dbReference type="RefSeq" id="WP_133773551.1">
    <property type="nucleotide sequence ID" value="NZ_SNZR01000015.1"/>
</dbReference>
<reference evidence="2 3" key="1">
    <citation type="submission" date="2019-03" db="EMBL/GenBank/DDBJ databases">
        <title>Genomic Encyclopedia of Type Strains, Phase IV (KMG-IV): sequencing the most valuable type-strain genomes for metagenomic binning, comparative biology and taxonomic classification.</title>
        <authorList>
            <person name="Goeker M."/>
        </authorList>
    </citation>
    <scope>NUCLEOTIDE SEQUENCE [LARGE SCALE GENOMIC DNA]</scope>
    <source>
        <strain evidence="2 3">DSM 25903</strain>
    </source>
</reference>
<keyword evidence="3" id="KW-1185">Reference proteome</keyword>
<sequence length="427" mass="45836">MGVFRRFKTDQRGATAIIFGFVAIPLVALAGAAVDYSRASMAQTKIQVAIDQAALAIVKLPRTASQEVIDAIAKNAVESVFGFETGTRSPSGITLQPPTAERTGSAVTVRATGTSDSAFMQLLGIASTPIGASSQALWSTKRIEIALVLDNTGSMNDRESGKHKIEELINAAKEFVSEAKRKAVDNDSIKISIVPFDTEVRVDPDANRNATWFRFVDSSTVRANWTGYLIDRFGSYAGTDSPVTGEASKHPALKSTREGGSLPTITPLASVKTNSADMIARIEAMKPRGLTNIGLGVTWGLATLSASAPFSEASGERHVERYMIVFTDGDNTAYHKDGVLLSSLERGLSRAAKDKIVADMNTYTKLACDEAKKTASVYTIRLLKGDENLLRSCASTPSNYQDVQNPADLTSAFDRILRDILATRITS</sequence>
<dbReference type="Pfam" id="PF13400">
    <property type="entry name" value="Tad"/>
    <property type="match status" value="1"/>
</dbReference>
<name>A0A4V3DXC9_9HYPH</name>
<protein>
    <submittedName>
        <fullName evidence="2">Putative Flp pilus-assembly TadE/G-like protein</fullName>
    </submittedName>
</protein>
<comment type="caution">
    <text evidence="2">The sequence shown here is derived from an EMBL/GenBank/DDBJ whole genome shotgun (WGS) entry which is preliminary data.</text>
</comment>
<dbReference type="AlphaFoldDB" id="A0A4V3DXC9"/>
<dbReference type="InterPro" id="IPR002035">
    <property type="entry name" value="VWF_A"/>
</dbReference>
<feature type="domain" description="VWFA" evidence="1">
    <location>
        <begin position="144"/>
        <end position="425"/>
    </location>
</feature>
<proteinExistence type="predicted"/>